<reference evidence="1" key="2">
    <citation type="submission" date="2022-09" db="EMBL/GenBank/DDBJ databases">
        <authorList>
            <person name="Sun Q."/>
            <person name="Ohkuma M."/>
        </authorList>
    </citation>
    <scope>NUCLEOTIDE SEQUENCE</scope>
    <source>
        <strain evidence="1">JCM 13583</strain>
    </source>
</reference>
<accession>A0AA37F953</accession>
<dbReference type="EMBL" id="BMNY01000001">
    <property type="protein sequence ID" value="GGM71087.1"/>
    <property type="molecule type" value="Genomic_DNA"/>
</dbReference>
<sequence>MKIVAVVDEDRMLTPLDYGDTIVEIDEEKNEIKEYENPGYGMPHGGKEIAMRGILTLKPDAIIVKEGTLCPGSYHMSQGRMKYIPVEEDTLDEVLQKLDQVKGKAVDQLEFFMFRE</sequence>
<reference evidence="1" key="1">
    <citation type="journal article" date="2014" name="Int. J. Syst. Evol. Microbiol.">
        <title>Complete genome sequence of Corynebacterium casei LMG S-19264T (=DSM 44701T), isolated from a smear-ripened cheese.</title>
        <authorList>
            <consortium name="US DOE Joint Genome Institute (JGI-PGF)"/>
            <person name="Walter F."/>
            <person name="Albersmeier A."/>
            <person name="Kalinowski J."/>
            <person name="Ruckert C."/>
        </authorList>
    </citation>
    <scope>NUCLEOTIDE SEQUENCE</scope>
    <source>
        <strain evidence="1">JCM 13583</strain>
    </source>
</reference>
<dbReference type="AlphaFoldDB" id="A0AA37F953"/>
<name>A0AA37F953_9ARCH</name>
<comment type="caution">
    <text evidence="1">The sequence shown here is derived from an EMBL/GenBank/DDBJ whole genome shotgun (WGS) entry which is preliminary data.</text>
</comment>
<dbReference type="Proteomes" id="UP000632195">
    <property type="component" value="Unassembled WGS sequence"/>
</dbReference>
<proteinExistence type="predicted"/>
<organism evidence="1 2">
    <name type="scientific">Thermogymnomonas acidicola</name>
    <dbReference type="NCBI Taxonomy" id="399579"/>
    <lineage>
        <taxon>Archaea</taxon>
        <taxon>Methanobacteriati</taxon>
        <taxon>Thermoplasmatota</taxon>
        <taxon>Thermoplasmata</taxon>
        <taxon>Thermoplasmatales</taxon>
        <taxon>Thermogymnomonas</taxon>
    </lineage>
</organism>
<dbReference type="RefSeq" id="WP_188680260.1">
    <property type="nucleotide sequence ID" value="NZ_BMNY01000001.1"/>
</dbReference>
<gene>
    <name evidence="1" type="ORF">GCM10007108_06440</name>
</gene>
<evidence type="ECO:0000313" key="1">
    <source>
        <dbReference type="EMBL" id="GGM71087.1"/>
    </source>
</evidence>
<keyword evidence="2" id="KW-1185">Reference proteome</keyword>
<protein>
    <submittedName>
        <fullName evidence="1">Uncharacterized protein</fullName>
    </submittedName>
</protein>
<evidence type="ECO:0000313" key="2">
    <source>
        <dbReference type="Proteomes" id="UP000632195"/>
    </source>
</evidence>